<proteinExistence type="predicted"/>
<dbReference type="EMBL" id="CAADFL010000003">
    <property type="protein sequence ID" value="VFK05690.1"/>
    <property type="molecule type" value="Genomic_DNA"/>
</dbReference>
<evidence type="ECO:0000313" key="2">
    <source>
        <dbReference type="EMBL" id="VFJ42974.1"/>
    </source>
</evidence>
<dbReference type="EMBL" id="CAADEZ010000003">
    <property type="protein sequence ID" value="VFJ42974.1"/>
    <property type="molecule type" value="Genomic_DNA"/>
</dbReference>
<organism evidence="2">
    <name type="scientific">Candidatus Kentrum sp. FM</name>
    <dbReference type="NCBI Taxonomy" id="2126340"/>
    <lineage>
        <taxon>Bacteria</taxon>
        <taxon>Pseudomonadati</taxon>
        <taxon>Pseudomonadota</taxon>
        <taxon>Gammaproteobacteria</taxon>
        <taxon>Candidatus Kentrum</taxon>
    </lineage>
</organism>
<dbReference type="InterPro" id="IPR006949">
    <property type="entry name" value="Barrel_Baseplate_J-like"/>
</dbReference>
<evidence type="ECO:0000259" key="1">
    <source>
        <dbReference type="Pfam" id="PF04865"/>
    </source>
</evidence>
<feature type="domain" description="Baseplate protein J-like barrel" evidence="1">
    <location>
        <begin position="109"/>
        <end position="196"/>
    </location>
</feature>
<reference evidence="2" key="1">
    <citation type="submission" date="2019-02" db="EMBL/GenBank/DDBJ databases">
        <authorList>
            <person name="Gruber-Vodicka R. H."/>
            <person name="Seah K. B. B."/>
        </authorList>
    </citation>
    <scope>NUCLEOTIDE SEQUENCE</scope>
    <source>
        <strain evidence="2">BECK_BZ163</strain>
        <strain evidence="4">BECK_BZ164</strain>
        <strain evidence="3">BECK_BZ165</strain>
    </source>
</reference>
<dbReference type="AlphaFoldDB" id="A0A450RV24"/>
<dbReference type="EMBL" id="CAADFA010000003">
    <property type="protein sequence ID" value="VFJ43701.1"/>
    <property type="molecule type" value="Genomic_DNA"/>
</dbReference>
<evidence type="ECO:0000313" key="4">
    <source>
        <dbReference type="EMBL" id="VFK05690.1"/>
    </source>
</evidence>
<accession>A0A450RV24</accession>
<evidence type="ECO:0000313" key="3">
    <source>
        <dbReference type="EMBL" id="VFJ43701.1"/>
    </source>
</evidence>
<protein>
    <submittedName>
        <fullName evidence="2">Uncharacterized phage protein gp47/JayE</fullName>
    </submittedName>
</protein>
<dbReference type="Pfam" id="PF04865">
    <property type="entry name" value="Baseplate_J"/>
    <property type="match status" value="1"/>
</dbReference>
<name>A0A450RV24_9GAMM</name>
<sequence length="393" mass="43803">MTDTKPAPDFLQILTDSGVPATEEALKGVCRETVTEAGSSINNESYYSPFWRLFSAIMIKPVLWLFHLMVEYMMPQYFLCTADEEYIEPKAWDYGVDERKAESKTAGVVVFTREETLPETVIPSGTLVQSPPINEIVYELITTEDGVFSAGETECTVPAEATAPGSGHNLGTGYYTILPEAPEGIVSVTNPDNWITAVGADQETVEAYRWRTRAAFNTLSHYHTDGVYVTIVGQHAGVDVRFMWFEHNAPRGPGTANLYLLFELDAPAGSYLDAINDHITAQDNHGHGDDLQVFAMPEQEYDLGVTVWPNAGLLQTEKEALRLAVEEIIRAAFRENLAWEVTRALPYSRFSFSQLDREMHDHLPKLQSVEFDRSDIVSELWAPKLGNLTVALG</sequence>
<gene>
    <name evidence="2" type="ORF">BECKFM1743A_GA0114220_1000331</name>
    <name evidence="4" type="ORF">BECKFM1743B_GA0114221_1000331</name>
    <name evidence="3" type="ORF">BECKFM1743C_GA0114222_1000331</name>
</gene>